<dbReference type="STRING" id="1314783.A0A165MT11"/>
<keyword evidence="1" id="KW-1133">Transmembrane helix</keyword>
<keyword evidence="1" id="KW-0472">Membrane</keyword>
<feature type="transmembrane region" description="Helical" evidence="1">
    <location>
        <begin position="92"/>
        <end position="110"/>
    </location>
</feature>
<evidence type="ECO:0000259" key="2">
    <source>
        <dbReference type="Pfam" id="PF20152"/>
    </source>
</evidence>
<feature type="transmembrane region" description="Helical" evidence="1">
    <location>
        <begin position="12"/>
        <end position="38"/>
    </location>
</feature>
<feature type="transmembrane region" description="Helical" evidence="1">
    <location>
        <begin position="213"/>
        <end position="231"/>
    </location>
</feature>
<keyword evidence="1" id="KW-0812">Transmembrane</keyword>
<proteinExistence type="predicted"/>
<feature type="transmembrane region" description="Helical" evidence="1">
    <location>
        <begin position="122"/>
        <end position="146"/>
    </location>
</feature>
<accession>A0A165MT11</accession>
<dbReference type="EMBL" id="KV429095">
    <property type="protein sequence ID" value="KZT66083.1"/>
    <property type="molecule type" value="Genomic_DNA"/>
</dbReference>
<evidence type="ECO:0000313" key="4">
    <source>
        <dbReference type="Proteomes" id="UP000076727"/>
    </source>
</evidence>
<sequence>MSTSVSQAFASAFTTTFIGMLFSWMVYGGTIAQILYYFQNYPKDKIRVKIFVLFLFALDTVKEITVCNALWYRVVSNRGNVLAAEFWTPSDYTVWVFSALAIVFVQWFYIHNIWILSRNPWLRILLTAFAVALTLMALAASFAMVYETNLAQTSTEESETLVFAHLLVPSRLQSVTELATNVYISLSLIFILHGSKSGFRTTDNMISKLITFVVNRGLVLFVLQLLEVVLYNAGQLGDTRSSLFYYPSSTININTALIVWA</sequence>
<dbReference type="PANTHER" id="PTHR40465">
    <property type="entry name" value="CHROMOSOME 1, WHOLE GENOME SHOTGUN SEQUENCE"/>
    <property type="match status" value="1"/>
</dbReference>
<organism evidence="3 4">
    <name type="scientific">Daedalea quercina L-15889</name>
    <dbReference type="NCBI Taxonomy" id="1314783"/>
    <lineage>
        <taxon>Eukaryota</taxon>
        <taxon>Fungi</taxon>
        <taxon>Dikarya</taxon>
        <taxon>Basidiomycota</taxon>
        <taxon>Agaricomycotina</taxon>
        <taxon>Agaricomycetes</taxon>
        <taxon>Polyporales</taxon>
        <taxon>Fomitopsis</taxon>
    </lineage>
</organism>
<dbReference type="Proteomes" id="UP000076727">
    <property type="component" value="Unassembled WGS sequence"/>
</dbReference>
<dbReference type="PANTHER" id="PTHR40465:SF1">
    <property type="entry name" value="DUF6534 DOMAIN-CONTAINING PROTEIN"/>
    <property type="match status" value="1"/>
</dbReference>
<dbReference type="Pfam" id="PF20152">
    <property type="entry name" value="DUF6534"/>
    <property type="match status" value="1"/>
</dbReference>
<evidence type="ECO:0000256" key="1">
    <source>
        <dbReference type="SAM" id="Phobius"/>
    </source>
</evidence>
<gene>
    <name evidence="3" type="ORF">DAEQUDRAFT_768336</name>
</gene>
<reference evidence="3 4" key="1">
    <citation type="journal article" date="2016" name="Mol. Biol. Evol.">
        <title>Comparative Genomics of Early-Diverging Mushroom-Forming Fungi Provides Insights into the Origins of Lignocellulose Decay Capabilities.</title>
        <authorList>
            <person name="Nagy L.G."/>
            <person name="Riley R."/>
            <person name="Tritt A."/>
            <person name="Adam C."/>
            <person name="Daum C."/>
            <person name="Floudas D."/>
            <person name="Sun H."/>
            <person name="Yadav J.S."/>
            <person name="Pangilinan J."/>
            <person name="Larsson K.H."/>
            <person name="Matsuura K."/>
            <person name="Barry K."/>
            <person name="Labutti K."/>
            <person name="Kuo R."/>
            <person name="Ohm R.A."/>
            <person name="Bhattacharya S.S."/>
            <person name="Shirouzu T."/>
            <person name="Yoshinaga Y."/>
            <person name="Martin F.M."/>
            <person name="Grigoriev I.V."/>
            <person name="Hibbett D.S."/>
        </authorList>
    </citation>
    <scope>NUCLEOTIDE SEQUENCE [LARGE SCALE GENOMIC DNA]</scope>
    <source>
        <strain evidence="3 4">L-15889</strain>
    </source>
</reference>
<feature type="transmembrane region" description="Helical" evidence="1">
    <location>
        <begin position="172"/>
        <end position="192"/>
    </location>
</feature>
<keyword evidence="4" id="KW-1185">Reference proteome</keyword>
<evidence type="ECO:0000313" key="3">
    <source>
        <dbReference type="EMBL" id="KZT66083.1"/>
    </source>
</evidence>
<feature type="transmembrane region" description="Helical" evidence="1">
    <location>
        <begin position="50"/>
        <end position="72"/>
    </location>
</feature>
<dbReference type="AlphaFoldDB" id="A0A165MT11"/>
<feature type="domain" description="DUF6534" evidence="2">
    <location>
        <begin position="178"/>
        <end position="257"/>
    </location>
</feature>
<protein>
    <recommendedName>
        <fullName evidence="2">DUF6534 domain-containing protein</fullName>
    </recommendedName>
</protein>
<name>A0A165MT11_9APHY</name>
<dbReference type="InterPro" id="IPR045339">
    <property type="entry name" value="DUF6534"/>
</dbReference>
<dbReference type="OrthoDB" id="2797378at2759"/>